<dbReference type="EMBL" id="FOCX01000027">
    <property type="protein sequence ID" value="SEP02372.1"/>
    <property type="molecule type" value="Genomic_DNA"/>
</dbReference>
<name>A0A1H8UGK4_9EURY</name>
<dbReference type="AlphaFoldDB" id="A0A1H8UGK4"/>
<sequence length="89" mass="10103">MNITTRFTEEMVSLAKSYCDNPDEAAAPEGGGSFAEYAMISLHGLRIFLDETYKMTIDRLEVMRPILEIIGLEPDDLPHPSTLNKWLDR</sequence>
<protein>
    <recommendedName>
        <fullName evidence="4">Transposase, IS5 family</fullName>
    </recommendedName>
</protein>
<proteinExistence type="predicted"/>
<keyword evidence="3" id="KW-1185">Reference proteome</keyword>
<evidence type="ECO:0000313" key="2">
    <source>
        <dbReference type="EMBL" id="SEP02372.1"/>
    </source>
</evidence>
<gene>
    <name evidence="1" type="ORF">SAMN05216388_1008178</name>
    <name evidence="2" type="ORF">SAMN05216388_102752</name>
</gene>
<evidence type="ECO:0008006" key="4">
    <source>
        <dbReference type="Google" id="ProtNLM"/>
    </source>
</evidence>
<dbReference type="EMBL" id="FOCX01000008">
    <property type="protein sequence ID" value="SEO14386.1"/>
    <property type="molecule type" value="Genomic_DNA"/>
</dbReference>
<accession>A0A1H8UGK4</accession>
<organism evidence="2 3">
    <name type="scientific">Halorientalis persicus</name>
    <dbReference type="NCBI Taxonomy" id="1367881"/>
    <lineage>
        <taxon>Archaea</taxon>
        <taxon>Methanobacteriati</taxon>
        <taxon>Methanobacteriota</taxon>
        <taxon>Stenosarchaea group</taxon>
        <taxon>Halobacteria</taxon>
        <taxon>Halobacteriales</taxon>
        <taxon>Haloarculaceae</taxon>
        <taxon>Halorientalis</taxon>
    </lineage>
</organism>
<dbReference type="Proteomes" id="UP000198775">
    <property type="component" value="Unassembled WGS sequence"/>
</dbReference>
<evidence type="ECO:0000313" key="1">
    <source>
        <dbReference type="EMBL" id="SEO14386.1"/>
    </source>
</evidence>
<reference evidence="2" key="1">
    <citation type="submission" date="2016-10" db="EMBL/GenBank/DDBJ databases">
        <authorList>
            <person name="de Groot N.N."/>
        </authorList>
    </citation>
    <scope>NUCLEOTIDE SEQUENCE [LARGE SCALE GENOMIC DNA]</scope>
    <source>
        <strain evidence="2">IBRC-M 10043</strain>
    </source>
</reference>
<reference evidence="3" key="2">
    <citation type="submission" date="2016-10" db="EMBL/GenBank/DDBJ databases">
        <authorList>
            <person name="Varghese N."/>
            <person name="Submissions S."/>
        </authorList>
    </citation>
    <scope>NUCLEOTIDE SEQUENCE [LARGE SCALE GENOMIC DNA]</scope>
    <source>
        <strain evidence="3">IBRC-M 10043</strain>
    </source>
</reference>
<feature type="non-terminal residue" evidence="2">
    <location>
        <position position="89"/>
    </location>
</feature>
<evidence type="ECO:0000313" key="3">
    <source>
        <dbReference type="Proteomes" id="UP000198775"/>
    </source>
</evidence>